<name>A0AAD4QVU7_9BILA</name>
<sequence length="242" mass="27804">MPESNGAVKEQRKKYPPKAGGNRHKELLGGEYQPKVVYIAQPTKVFVVPRPEGPRYVQAAMKRHATNADINVYLICTMSAASTLKSQTVRLCPRGFHMETADHILLMNGLLHHEPDERFGTKGGAKEIFQRSFFDDYVHLIEKARDPKAGYRTTEGHNTRYTNYPAEGQGRYDQTQTATNYYSTQQTTTRYTAQQPTSATTNNNYNSYDFYISDPRTGAWIPRTDNPYYVYDYYLGQWQSRN</sequence>
<dbReference type="Proteomes" id="UP001201812">
    <property type="component" value="Unassembled WGS sequence"/>
</dbReference>
<accession>A0AAD4QVU7</accession>
<gene>
    <name evidence="2" type="ORF">DdX_21100</name>
</gene>
<organism evidence="2 3">
    <name type="scientific">Ditylenchus destructor</name>
    <dbReference type="NCBI Taxonomy" id="166010"/>
    <lineage>
        <taxon>Eukaryota</taxon>
        <taxon>Metazoa</taxon>
        <taxon>Ecdysozoa</taxon>
        <taxon>Nematoda</taxon>
        <taxon>Chromadorea</taxon>
        <taxon>Rhabditida</taxon>
        <taxon>Tylenchina</taxon>
        <taxon>Tylenchomorpha</taxon>
        <taxon>Sphaerularioidea</taxon>
        <taxon>Anguinidae</taxon>
        <taxon>Anguininae</taxon>
        <taxon>Ditylenchus</taxon>
    </lineage>
</organism>
<reference evidence="2" key="1">
    <citation type="submission" date="2022-01" db="EMBL/GenBank/DDBJ databases">
        <title>Genome Sequence Resource for Two Populations of Ditylenchus destructor, the Migratory Endoparasitic Phytonematode.</title>
        <authorList>
            <person name="Zhang H."/>
            <person name="Lin R."/>
            <person name="Xie B."/>
        </authorList>
    </citation>
    <scope>NUCLEOTIDE SEQUENCE</scope>
    <source>
        <strain evidence="2">BazhouSP</strain>
    </source>
</reference>
<evidence type="ECO:0000256" key="1">
    <source>
        <dbReference type="SAM" id="MobiDB-lite"/>
    </source>
</evidence>
<feature type="region of interest" description="Disordered" evidence="1">
    <location>
        <begin position="1"/>
        <end position="26"/>
    </location>
</feature>
<dbReference type="AlphaFoldDB" id="A0AAD4QVU7"/>
<feature type="region of interest" description="Disordered" evidence="1">
    <location>
        <begin position="150"/>
        <end position="170"/>
    </location>
</feature>
<evidence type="ECO:0000313" key="2">
    <source>
        <dbReference type="EMBL" id="KAI1692715.1"/>
    </source>
</evidence>
<evidence type="ECO:0000313" key="3">
    <source>
        <dbReference type="Proteomes" id="UP001201812"/>
    </source>
</evidence>
<comment type="caution">
    <text evidence="2">The sequence shown here is derived from an EMBL/GenBank/DDBJ whole genome shotgun (WGS) entry which is preliminary data.</text>
</comment>
<keyword evidence="3" id="KW-1185">Reference proteome</keyword>
<dbReference type="EMBL" id="JAKKPZ010000726">
    <property type="protein sequence ID" value="KAI1692715.1"/>
    <property type="molecule type" value="Genomic_DNA"/>
</dbReference>
<proteinExistence type="predicted"/>
<protein>
    <submittedName>
        <fullName evidence="2">Uncharacterized protein</fullName>
    </submittedName>
</protein>